<evidence type="ECO:0000256" key="14">
    <source>
        <dbReference type="SAM" id="Coils"/>
    </source>
</evidence>
<evidence type="ECO:0000256" key="15">
    <source>
        <dbReference type="SAM" id="Phobius"/>
    </source>
</evidence>
<evidence type="ECO:0000256" key="8">
    <source>
        <dbReference type="ARBA" id="ARBA00023136"/>
    </source>
</evidence>
<evidence type="ECO:0000256" key="1">
    <source>
        <dbReference type="ARBA" id="ARBA00005513"/>
    </source>
</evidence>
<comment type="function">
    <text evidence="10">F(1)F(0) ATP synthase produces ATP from ADP in the presence of a proton or sodium gradient. F-type ATPases consist of two structural domains, F(1) containing the extramembraneous catalytic core and F(0) containing the membrane proton channel, linked together by a central stalk and a peripheral stalk. During catalysis, ATP synthesis in the catalytic domain of F(1) is coupled via a rotary mechanism of the central stalk subunits to proton translocation.</text>
</comment>
<keyword evidence="7 13" id="KW-0406">Ion transport</keyword>
<evidence type="ECO:0000313" key="18">
    <source>
        <dbReference type="Proteomes" id="UP000807825"/>
    </source>
</evidence>
<name>A0A9D6Z5B3_9BACT</name>
<dbReference type="GO" id="GO:0045259">
    <property type="term" value="C:proton-transporting ATP synthase complex"/>
    <property type="evidence" value="ECO:0007669"/>
    <property type="project" value="UniProtKB-KW"/>
</dbReference>
<keyword evidence="16" id="KW-0732">Signal</keyword>
<keyword evidence="8 15" id="KW-0472">Membrane</keyword>
<keyword evidence="4 13" id="KW-0812">Transmembrane</keyword>
<dbReference type="HAMAP" id="MF_01398">
    <property type="entry name" value="ATP_synth_b_bprime"/>
    <property type="match status" value="1"/>
</dbReference>
<accession>A0A9D6Z5B3</accession>
<comment type="similarity">
    <text evidence="1 13">Belongs to the ATPase B chain family.</text>
</comment>
<dbReference type="InterPro" id="IPR002146">
    <property type="entry name" value="ATP_synth_b/b'su_bac/chlpt"/>
</dbReference>
<comment type="function">
    <text evidence="11">Component of the F(0) channel, it forms part of the peripheral stalk, linking F(1) to F(0). The b'-subunit is a diverged and duplicated form of b found in plants and photosynthetic bacteria.</text>
</comment>
<dbReference type="Pfam" id="PF00430">
    <property type="entry name" value="ATP-synt_B"/>
    <property type="match status" value="1"/>
</dbReference>
<evidence type="ECO:0000256" key="4">
    <source>
        <dbReference type="ARBA" id="ARBA00022692"/>
    </source>
</evidence>
<evidence type="ECO:0000256" key="2">
    <source>
        <dbReference type="ARBA" id="ARBA00022448"/>
    </source>
</evidence>
<feature type="chain" id="PRO_5039622991" evidence="16">
    <location>
        <begin position="25"/>
        <end position="188"/>
    </location>
</feature>
<dbReference type="PANTHER" id="PTHR33445:SF1">
    <property type="entry name" value="ATP SYNTHASE SUBUNIT B"/>
    <property type="match status" value="1"/>
</dbReference>
<proteinExistence type="inferred from homology"/>
<dbReference type="GO" id="GO:0012505">
    <property type="term" value="C:endomembrane system"/>
    <property type="evidence" value="ECO:0007669"/>
    <property type="project" value="UniProtKB-SubCell"/>
</dbReference>
<dbReference type="GO" id="GO:0015986">
    <property type="term" value="P:proton motive force-driven ATP synthesis"/>
    <property type="evidence" value="ECO:0007669"/>
    <property type="project" value="InterPro"/>
</dbReference>
<organism evidence="17 18">
    <name type="scientific">Desulfomonile tiedjei</name>
    <dbReference type="NCBI Taxonomy" id="2358"/>
    <lineage>
        <taxon>Bacteria</taxon>
        <taxon>Pseudomonadati</taxon>
        <taxon>Thermodesulfobacteriota</taxon>
        <taxon>Desulfomonilia</taxon>
        <taxon>Desulfomonilales</taxon>
        <taxon>Desulfomonilaceae</taxon>
        <taxon>Desulfomonile</taxon>
    </lineage>
</organism>
<evidence type="ECO:0000256" key="5">
    <source>
        <dbReference type="ARBA" id="ARBA00022781"/>
    </source>
</evidence>
<keyword evidence="2 13" id="KW-0813">Transport</keyword>
<evidence type="ECO:0000256" key="6">
    <source>
        <dbReference type="ARBA" id="ARBA00022989"/>
    </source>
</evidence>
<keyword evidence="9" id="KW-0066">ATP synthesis</keyword>
<evidence type="ECO:0000256" key="13">
    <source>
        <dbReference type="RuleBase" id="RU003848"/>
    </source>
</evidence>
<feature type="coiled-coil region" evidence="14">
    <location>
        <begin position="66"/>
        <end position="155"/>
    </location>
</feature>
<dbReference type="GO" id="GO:0046961">
    <property type="term" value="F:proton-transporting ATPase activity, rotational mechanism"/>
    <property type="evidence" value="ECO:0007669"/>
    <property type="project" value="TreeGrafter"/>
</dbReference>
<evidence type="ECO:0000313" key="17">
    <source>
        <dbReference type="EMBL" id="MBI5249001.1"/>
    </source>
</evidence>
<keyword evidence="5 13" id="KW-0375">Hydrogen ion transport</keyword>
<evidence type="ECO:0000256" key="9">
    <source>
        <dbReference type="ARBA" id="ARBA00023310"/>
    </source>
</evidence>
<gene>
    <name evidence="17" type="ORF">HY912_05850</name>
</gene>
<dbReference type="Proteomes" id="UP000807825">
    <property type="component" value="Unassembled WGS sequence"/>
</dbReference>
<evidence type="ECO:0000256" key="10">
    <source>
        <dbReference type="ARBA" id="ARBA00025198"/>
    </source>
</evidence>
<sequence>MKHQKTALVLLVLPAILLATDAFAASEGSPWTTGMLLWRVINTVALLAILVYVLKKPLGNFFTERKAQIQMDLEQAREQRDLAEVMIKDYQQKLAGMEQELDKMRAELKKSSDAESAKVIANSERMAASMAEAAKVAAEQEVRKAKIELKNEAVALAIELAESLIREKINDDDRKKLVEEYFVKVGGM</sequence>
<keyword evidence="14" id="KW-0175">Coiled coil</keyword>
<keyword evidence="6 15" id="KW-1133">Transmembrane helix</keyword>
<evidence type="ECO:0000256" key="11">
    <source>
        <dbReference type="ARBA" id="ARBA00025614"/>
    </source>
</evidence>
<dbReference type="EMBL" id="JACRDE010000169">
    <property type="protein sequence ID" value="MBI5249001.1"/>
    <property type="molecule type" value="Genomic_DNA"/>
</dbReference>
<protein>
    <submittedName>
        <fullName evidence="17">ATP synthase F0 subunit B</fullName>
    </submittedName>
</protein>
<comment type="caution">
    <text evidence="17">The sequence shown here is derived from an EMBL/GenBank/DDBJ whole genome shotgun (WGS) entry which is preliminary data.</text>
</comment>
<feature type="non-terminal residue" evidence="17">
    <location>
        <position position="188"/>
    </location>
</feature>
<keyword evidence="3 13" id="KW-0138">CF(0)</keyword>
<evidence type="ECO:0000256" key="12">
    <source>
        <dbReference type="ARBA" id="ARBA00037847"/>
    </source>
</evidence>
<dbReference type="InterPro" id="IPR050059">
    <property type="entry name" value="ATP_synthase_B_chain"/>
</dbReference>
<dbReference type="CDD" id="cd06503">
    <property type="entry name" value="ATP-synt_Fo_b"/>
    <property type="match status" value="1"/>
</dbReference>
<evidence type="ECO:0000256" key="16">
    <source>
        <dbReference type="SAM" id="SignalP"/>
    </source>
</evidence>
<comment type="subcellular location">
    <subcellularLocation>
        <location evidence="12">Endomembrane system</location>
        <topology evidence="12">Single-pass membrane protein</topology>
    </subcellularLocation>
</comment>
<evidence type="ECO:0000256" key="7">
    <source>
        <dbReference type="ARBA" id="ARBA00023065"/>
    </source>
</evidence>
<feature type="transmembrane region" description="Helical" evidence="15">
    <location>
        <begin position="36"/>
        <end position="54"/>
    </location>
</feature>
<reference evidence="17" key="1">
    <citation type="submission" date="2020-07" db="EMBL/GenBank/DDBJ databases">
        <title>Huge and variable diversity of episymbiotic CPR bacteria and DPANN archaea in groundwater ecosystems.</title>
        <authorList>
            <person name="He C.Y."/>
            <person name="Keren R."/>
            <person name="Whittaker M."/>
            <person name="Farag I.F."/>
            <person name="Doudna J."/>
            <person name="Cate J.H.D."/>
            <person name="Banfield J.F."/>
        </authorList>
    </citation>
    <scope>NUCLEOTIDE SEQUENCE</scope>
    <source>
        <strain evidence="17">NC_groundwater_1664_Pr3_B-0.1um_52_9</strain>
    </source>
</reference>
<dbReference type="AlphaFoldDB" id="A0A9D6Z5B3"/>
<feature type="signal peptide" evidence="16">
    <location>
        <begin position="1"/>
        <end position="24"/>
    </location>
</feature>
<dbReference type="PANTHER" id="PTHR33445">
    <property type="entry name" value="ATP SYNTHASE SUBUNIT B', CHLOROPLASTIC"/>
    <property type="match status" value="1"/>
</dbReference>
<evidence type="ECO:0000256" key="3">
    <source>
        <dbReference type="ARBA" id="ARBA00022547"/>
    </source>
</evidence>